<dbReference type="NCBIfam" id="TIGR01877">
    <property type="entry name" value="cas_cas6"/>
    <property type="match status" value="1"/>
</dbReference>
<dbReference type="Proteomes" id="UP000029622">
    <property type="component" value="Unassembled WGS sequence"/>
</dbReference>
<protein>
    <submittedName>
        <fullName evidence="3">CRISPR-associated protein Cas6</fullName>
    </submittedName>
</protein>
<evidence type="ECO:0000313" key="3">
    <source>
        <dbReference type="EMBL" id="KGG79393.1"/>
    </source>
</evidence>
<dbReference type="PANTHER" id="PTHR36984:SF3">
    <property type="entry name" value="CRISPR-ASSOCIATED ENDORIBONUCLEASE CAS6"/>
    <property type="match status" value="1"/>
</dbReference>
<comment type="caution">
    <text evidence="3">The sequence shown here is derived from an EMBL/GenBank/DDBJ whole genome shotgun (WGS) entry which is preliminary data.</text>
</comment>
<accession>A0A096BF55</accession>
<dbReference type="InterPro" id="IPR045747">
    <property type="entry name" value="CRISPR-assoc_prot_Cas6_N_sf"/>
</dbReference>
<dbReference type="GO" id="GO:0051607">
    <property type="term" value="P:defense response to virus"/>
    <property type="evidence" value="ECO:0007669"/>
    <property type="project" value="UniProtKB-KW"/>
</dbReference>
<feature type="domain" description="CRISPR associated protein Cas6 C-terminal" evidence="2">
    <location>
        <begin position="117"/>
        <end position="241"/>
    </location>
</feature>
<evidence type="ECO:0000259" key="2">
    <source>
        <dbReference type="Pfam" id="PF01881"/>
    </source>
</evidence>
<reference evidence="3 4" key="1">
    <citation type="submission" date="2013-12" db="EMBL/GenBank/DDBJ databases">
        <title>Draft genome sequence of Caloranaerobacter sp. H53214.</title>
        <authorList>
            <person name="Jiang L.J."/>
            <person name="Shao Z.Z."/>
            <person name="Long M.N."/>
        </authorList>
    </citation>
    <scope>NUCLEOTIDE SEQUENCE [LARGE SCALE GENOMIC DNA]</scope>
    <source>
        <strain evidence="3 4">H53214</strain>
    </source>
</reference>
<dbReference type="RefSeq" id="WP_035165312.1">
    <property type="nucleotide sequence ID" value="NZ_AZTB01000145.1"/>
</dbReference>
<evidence type="ECO:0000256" key="1">
    <source>
        <dbReference type="ARBA" id="ARBA00023118"/>
    </source>
</evidence>
<dbReference type="GO" id="GO:0016788">
    <property type="term" value="F:hydrolase activity, acting on ester bonds"/>
    <property type="evidence" value="ECO:0007669"/>
    <property type="project" value="InterPro"/>
</dbReference>
<dbReference type="InterPro" id="IPR049435">
    <property type="entry name" value="Cas_Cas6_C"/>
</dbReference>
<dbReference type="PANTHER" id="PTHR36984">
    <property type="entry name" value="CRISPR-ASSOCIATED ENDORIBONUCLEASE CAS6 1"/>
    <property type="match status" value="1"/>
</dbReference>
<dbReference type="CDD" id="cd21140">
    <property type="entry name" value="Cas6_I-like"/>
    <property type="match status" value="1"/>
</dbReference>
<dbReference type="EMBL" id="AZTB01000145">
    <property type="protein sequence ID" value="KGG79393.1"/>
    <property type="molecule type" value="Genomic_DNA"/>
</dbReference>
<organism evidence="3 4">
    <name type="scientific">Caloranaerobacter azorensis H53214</name>
    <dbReference type="NCBI Taxonomy" id="1156417"/>
    <lineage>
        <taxon>Bacteria</taxon>
        <taxon>Bacillati</taxon>
        <taxon>Bacillota</taxon>
        <taxon>Tissierellia</taxon>
        <taxon>Tissierellales</taxon>
        <taxon>Thermohalobacteraceae</taxon>
        <taxon>Caloranaerobacter</taxon>
    </lineage>
</organism>
<dbReference type="Gene3D" id="3.30.70.1900">
    <property type="match status" value="1"/>
</dbReference>
<dbReference type="AlphaFoldDB" id="A0A096BF55"/>
<dbReference type="InterPro" id="IPR010156">
    <property type="entry name" value="CRISPR-assoc_prot_Cas6"/>
</dbReference>
<name>A0A096BF55_9FIRM</name>
<dbReference type="Pfam" id="PF01881">
    <property type="entry name" value="Cas_Cas6_C"/>
    <property type="match status" value="1"/>
</dbReference>
<proteinExistence type="predicted"/>
<sequence>MRLSCCYECDILPLSYRMIFVSLIKKSLEKSNKEYFNNLYYYKDKSNKKSKNFCFSVYLNDFSRENENFRVNGKIILNISSPDHEFMINLYNGLLKNTDFEYKSYRLKKERVRLIREKRILKDKAIFKTLSPIYIKDKMGNSLSLEDEKYEENLNYILDLTLKNFRGYGLKREIKFNPINLTKVVVKEKIRGYIEKNDNDYLYLNSYRGSFYLEGDVEDLNDIYMLGIGFRRNQGFGMVEVLE</sequence>
<dbReference type="STRING" id="1156417.Y919_12460"/>
<gene>
    <name evidence="3" type="ORF">Y919_12460</name>
</gene>
<dbReference type="Gene3D" id="3.30.70.1890">
    <property type="match status" value="1"/>
</dbReference>
<keyword evidence="1" id="KW-0051">Antiviral defense</keyword>
<evidence type="ECO:0000313" key="4">
    <source>
        <dbReference type="Proteomes" id="UP000029622"/>
    </source>
</evidence>